<dbReference type="Pfam" id="PF02463">
    <property type="entry name" value="SMC_N"/>
    <property type="match status" value="1"/>
</dbReference>
<dbReference type="GO" id="GO:0043590">
    <property type="term" value="C:bacterial nucleoid"/>
    <property type="evidence" value="ECO:0007669"/>
    <property type="project" value="TreeGrafter"/>
</dbReference>
<dbReference type="CDD" id="cd03241">
    <property type="entry name" value="ABC_RecN"/>
    <property type="match status" value="2"/>
</dbReference>
<keyword evidence="5 9" id="KW-0227">DNA damage</keyword>
<sequence>MLRSLDIHDMLIIDRLELAFQPGLNVLTGETGAGKSILLDCLGFVLGWRGRAELVRQGAQQGEVVAVFDLPPGHAAREILAEAGLPDEEPELILRRVNGRDGRKTAWVNDRRTSGEVLRRLSETLVELHGQHDDRGLLNPRGHRRLLDQFGDLEEMVGATRKAWRGLASAREALEAAEKAIAALRQEEDYLRHAVEELDKLDPQPGEDAELDTARRRMQAAGRIREDVVRAHHALGSDGVETVVLDALRWLEGAQSRAAASADKGADGGPDASADDGAEGAGDPAMTLDAPIEALGRLLAELGEAQQGVKDALRDLSFDDQELERVEERLFALRGLARKHDVTPDQLGDFAETLRQRLAALDAGGADLERLRAALDEARQAYDAAAATLGKARRSAAATLDAAMAAELAPLKMERALFATEITEDEPGPEGRDLVTFSVATNPGAPAGPLNRIASGGELSRFLLALKVCLTTGVSGLTMIFDEIDRGVGGATADAVGRRLAALSQDAQVLVVTHSPQVAALGAHHWRVEKTVADEVTTSTVVPLAPETRVDEIARMLAGDTVTEAARDAARALLRA</sequence>
<gene>
    <name evidence="10" type="ORF">BV394_13290</name>
</gene>
<dbReference type="PANTHER" id="PTHR11059:SF0">
    <property type="entry name" value="DNA REPAIR PROTEIN RECN"/>
    <property type="match status" value="1"/>
</dbReference>
<evidence type="ECO:0000313" key="10">
    <source>
        <dbReference type="EMBL" id="APX90571.1"/>
    </source>
</evidence>
<name>A0A1U7DKR9_9RHOB</name>
<dbReference type="Gene3D" id="3.40.50.300">
    <property type="entry name" value="P-loop containing nucleotide triphosphate hydrolases"/>
    <property type="match status" value="2"/>
</dbReference>
<dbReference type="STRING" id="1267768.BV394_13290"/>
<organism evidence="10 11">
    <name type="scientific">Brevirhabdus pacifica</name>
    <dbReference type="NCBI Taxonomy" id="1267768"/>
    <lineage>
        <taxon>Bacteria</taxon>
        <taxon>Pseudomonadati</taxon>
        <taxon>Pseudomonadota</taxon>
        <taxon>Alphaproteobacteria</taxon>
        <taxon>Rhodobacterales</taxon>
        <taxon>Paracoccaceae</taxon>
        <taxon>Brevirhabdus</taxon>
    </lineage>
</organism>
<dbReference type="RefSeq" id="WP_076980588.1">
    <property type="nucleotide sequence ID" value="NZ_CP019124.1"/>
</dbReference>
<dbReference type="InterPro" id="IPR003395">
    <property type="entry name" value="RecF/RecN/SMC_N"/>
</dbReference>
<dbReference type="EMBL" id="CP019124">
    <property type="protein sequence ID" value="APX90571.1"/>
    <property type="molecule type" value="Genomic_DNA"/>
</dbReference>
<evidence type="ECO:0000256" key="8">
    <source>
        <dbReference type="ARBA" id="ARBA00033408"/>
    </source>
</evidence>
<evidence type="ECO:0000256" key="9">
    <source>
        <dbReference type="PIRNR" id="PIRNR003128"/>
    </source>
</evidence>
<dbReference type="GO" id="GO:0006281">
    <property type="term" value="P:DNA repair"/>
    <property type="evidence" value="ECO:0007669"/>
    <property type="project" value="UniProtKB-KW"/>
</dbReference>
<dbReference type="OrthoDB" id="9806954at2"/>
<keyword evidence="6" id="KW-0067">ATP-binding</keyword>
<dbReference type="PIRSF" id="PIRSF003128">
    <property type="entry name" value="RecN"/>
    <property type="match status" value="1"/>
</dbReference>
<reference evidence="10 11" key="1">
    <citation type="submission" date="2017-01" db="EMBL/GenBank/DDBJ databases">
        <title>Genomic analysis of Xuhuaishuia manganoxidans DY6-4.</title>
        <authorList>
            <person name="Wang X."/>
        </authorList>
    </citation>
    <scope>NUCLEOTIDE SEQUENCE [LARGE SCALE GENOMIC DNA]</scope>
    <source>
        <strain evidence="10 11">DY6-4</strain>
    </source>
</reference>
<protein>
    <recommendedName>
        <fullName evidence="3 9">DNA repair protein RecN</fullName>
    </recommendedName>
    <alternativeName>
        <fullName evidence="8 9">Recombination protein N</fullName>
    </alternativeName>
</protein>
<dbReference type="FunFam" id="3.40.50.300:FF:000356">
    <property type="entry name" value="DNA repair protein RecN"/>
    <property type="match status" value="1"/>
</dbReference>
<evidence type="ECO:0000256" key="2">
    <source>
        <dbReference type="ARBA" id="ARBA00009441"/>
    </source>
</evidence>
<evidence type="ECO:0000256" key="5">
    <source>
        <dbReference type="ARBA" id="ARBA00022763"/>
    </source>
</evidence>
<comment type="similarity">
    <text evidence="2 9">Belongs to the RecN family.</text>
</comment>
<evidence type="ECO:0000256" key="4">
    <source>
        <dbReference type="ARBA" id="ARBA00022741"/>
    </source>
</evidence>
<dbReference type="GO" id="GO:0005524">
    <property type="term" value="F:ATP binding"/>
    <property type="evidence" value="ECO:0007669"/>
    <property type="project" value="UniProtKB-KW"/>
</dbReference>
<dbReference type="SUPFAM" id="SSF52540">
    <property type="entry name" value="P-loop containing nucleoside triphosphate hydrolases"/>
    <property type="match status" value="2"/>
</dbReference>
<evidence type="ECO:0000256" key="3">
    <source>
        <dbReference type="ARBA" id="ARBA00021315"/>
    </source>
</evidence>
<accession>A0A1U7DKR9</accession>
<proteinExistence type="inferred from homology"/>
<accession>A0A2M9DC11</accession>
<dbReference type="Proteomes" id="UP000187266">
    <property type="component" value="Chromosome"/>
</dbReference>
<keyword evidence="7 9" id="KW-0234">DNA repair</keyword>
<keyword evidence="4" id="KW-0547">Nucleotide-binding</keyword>
<dbReference type="InterPro" id="IPR027417">
    <property type="entry name" value="P-loop_NTPase"/>
</dbReference>
<dbReference type="NCBIfam" id="TIGR00634">
    <property type="entry name" value="recN"/>
    <property type="match status" value="1"/>
</dbReference>
<evidence type="ECO:0000256" key="1">
    <source>
        <dbReference type="ARBA" id="ARBA00003618"/>
    </source>
</evidence>
<dbReference type="GO" id="GO:0006310">
    <property type="term" value="P:DNA recombination"/>
    <property type="evidence" value="ECO:0007669"/>
    <property type="project" value="InterPro"/>
</dbReference>
<evidence type="ECO:0000256" key="6">
    <source>
        <dbReference type="ARBA" id="ARBA00022840"/>
    </source>
</evidence>
<keyword evidence="11" id="KW-1185">Reference proteome</keyword>
<dbReference type="AlphaFoldDB" id="A0A1U7DKR9"/>
<dbReference type="GO" id="GO:0009432">
    <property type="term" value="P:SOS response"/>
    <property type="evidence" value="ECO:0007669"/>
    <property type="project" value="TreeGrafter"/>
</dbReference>
<dbReference type="PANTHER" id="PTHR11059">
    <property type="entry name" value="DNA REPAIR PROTEIN RECN"/>
    <property type="match status" value="1"/>
</dbReference>
<evidence type="ECO:0000256" key="7">
    <source>
        <dbReference type="ARBA" id="ARBA00023204"/>
    </source>
</evidence>
<dbReference type="InterPro" id="IPR004604">
    <property type="entry name" value="DNA_recomb/repair_RecN"/>
</dbReference>
<comment type="function">
    <text evidence="1 9">May be involved in recombinational repair of damaged DNA.</text>
</comment>
<evidence type="ECO:0000313" key="11">
    <source>
        <dbReference type="Proteomes" id="UP000187266"/>
    </source>
</evidence>